<dbReference type="Gene3D" id="2.60.40.2700">
    <property type="match status" value="1"/>
</dbReference>
<accession>A0ABV7TZG0</accession>
<evidence type="ECO:0000259" key="1">
    <source>
        <dbReference type="PROSITE" id="PS50853"/>
    </source>
</evidence>
<evidence type="ECO:0000313" key="2">
    <source>
        <dbReference type="EMBL" id="MFC3628189.1"/>
    </source>
</evidence>
<dbReference type="CDD" id="cd00063">
    <property type="entry name" value="FN3"/>
    <property type="match status" value="1"/>
</dbReference>
<dbReference type="Gene3D" id="2.60.40.10">
    <property type="entry name" value="Immunoglobulins"/>
    <property type="match status" value="1"/>
</dbReference>
<keyword evidence="3" id="KW-1185">Reference proteome</keyword>
<feature type="domain" description="Fibronectin type-III" evidence="1">
    <location>
        <begin position="31"/>
        <end position="137"/>
    </location>
</feature>
<dbReference type="PROSITE" id="PS50853">
    <property type="entry name" value="FN3"/>
    <property type="match status" value="1"/>
</dbReference>
<protein>
    <recommendedName>
        <fullName evidence="1">Fibronectin type-III domain-containing protein</fullName>
    </recommendedName>
</protein>
<organism evidence="2 3">
    <name type="scientific">Paracoccus angustae</name>
    <dbReference type="NCBI Taxonomy" id="1671480"/>
    <lineage>
        <taxon>Bacteria</taxon>
        <taxon>Pseudomonadati</taxon>
        <taxon>Pseudomonadota</taxon>
        <taxon>Alphaproteobacteria</taxon>
        <taxon>Rhodobacterales</taxon>
        <taxon>Paracoccaceae</taxon>
        <taxon>Paracoccus</taxon>
    </lineage>
</organism>
<reference evidence="3" key="1">
    <citation type="journal article" date="2019" name="Int. J. Syst. Evol. Microbiol.">
        <title>The Global Catalogue of Microorganisms (GCM) 10K type strain sequencing project: providing services to taxonomists for standard genome sequencing and annotation.</title>
        <authorList>
            <consortium name="The Broad Institute Genomics Platform"/>
            <consortium name="The Broad Institute Genome Sequencing Center for Infectious Disease"/>
            <person name="Wu L."/>
            <person name="Ma J."/>
        </authorList>
    </citation>
    <scope>NUCLEOTIDE SEQUENCE [LARGE SCALE GENOMIC DNA]</scope>
    <source>
        <strain evidence="3">KCTC 42473</strain>
    </source>
</reference>
<dbReference type="RefSeq" id="WP_377758773.1">
    <property type="nucleotide sequence ID" value="NZ_JBHRXY010000001.1"/>
</dbReference>
<dbReference type="InterPro" id="IPR013783">
    <property type="entry name" value="Ig-like_fold"/>
</dbReference>
<dbReference type="SUPFAM" id="SSF49265">
    <property type="entry name" value="Fibronectin type III"/>
    <property type="match status" value="1"/>
</dbReference>
<name>A0ABV7TZG0_9RHOB</name>
<dbReference type="InterPro" id="IPR036116">
    <property type="entry name" value="FN3_sf"/>
</dbReference>
<sequence length="685" mass="69947">MLQYIRDNFTAVYLTDANGVPTQTDMLDANGVSLLSGTSISKPNTFAVNQWSVTTGPGPREITITVSVLPAANGSPITAIQYRVGTGAWVNLDGTGTGSRTVTMAAPSTEYSISLRAVNVVGPGDPSTAKAATSGAPAATAPAQFGAGQWSVSTGTGPAEIALNIISLPATGGRSITAIEYRIGSGEWVALDSADTGPRAITMPAASTAYSITLRAVNAVGQGPASAAKTATSAAPALAAPSRVSDPVISGGTTVGSTLTRQSIGEATGNPVPTAAAIWEVNGTIQEGQTGATFSTSGLAAGDKIRTGTRFWNSQGELILWSPEWTLTAQPTLTATVSTLTAGQQATVTFNEAPDTVTVAQGGTALTATRVGTTKAWTFTPATDAPVTIGATLAGYTAYSATLDVQPAPPALVITSANTGRITGVDAASAPFDLQIIQPARYAGTRTVTPSQMAAGPVAHVAPTQSGTGTVGQVLTGDPGLWLTLADDCDLAYRWTRRTTANTGETPVVIAGATGMAYTLTAADQGKTVRFEVVASDQHGERTAFATGTAVPAVSTGIFPTFKPSATTSQKGKITPQPNGDLLIEWDAAANTNPRVYCDVTPGQAYELRTELEFGGATRIIGRLADAGGSTGTDFFDITKTTGQTTLSRTDTFTPAAGRVAMHYIFVMPNGATAKILATTRLRSL</sequence>
<gene>
    <name evidence="2" type="ORF">ACFOM8_01880</name>
</gene>
<dbReference type="InterPro" id="IPR003961">
    <property type="entry name" value="FN3_dom"/>
</dbReference>
<comment type="caution">
    <text evidence="2">The sequence shown here is derived from an EMBL/GenBank/DDBJ whole genome shotgun (WGS) entry which is preliminary data.</text>
</comment>
<dbReference type="Proteomes" id="UP001595539">
    <property type="component" value="Unassembled WGS sequence"/>
</dbReference>
<proteinExistence type="predicted"/>
<dbReference type="EMBL" id="JBHRXY010000001">
    <property type="protein sequence ID" value="MFC3628189.1"/>
    <property type="molecule type" value="Genomic_DNA"/>
</dbReference>
<evidence type="ECO:0000313" key="3">
    <source>
        <dbReference type="Proteomes" id="UP001595539"/>
    </source>
</evidence>